<dbReference type="GO" id="GO:0005634">
    <property type="term" value="C:nucleus"/>
    <property type="evidence" value="ECO:0007669"/>
    <property type="project" value="UniProtKB-SubCell"/>
</dbReference>
<evidence type="ECO:0000256" key="1">
    <source>
        <dbReference type="ARBA" id="ARBA00004123"/>
    </source>
</evidence>
<keyword evidence="9" id="KW-1185">Reference proteome</keyword>
<gene>
    <name evidence="8" type="ORF">DFQ27_001445</name>
</gene>
<evidence type="ECO:0000259" key="6">
    <source>
        <dbReference type="PROSITE" id="PS51916"/>
    </source>
</evidence>
<dbReference type="GO" id="GO:0070628">
    <property type="term" value="F:proteasome binding"/>
    <property type="evidence" value="ECO:0007669"/>
    <property type="project" value="TreeGrafter"/>
</dbReference>
<reference evidence="8" key="1">
    <citation type="journal article" date="2020" name="Fungal Divers.">
        <title>Resolving the Mortierellaceae phylogeny through synthesis of multi-gene phylogenetics and phylogenomics.</title>
        <authorList>
            <person name="Vandepol N."/>
            <person name="Liber J."/>
            <person name="Desiro A."/>
            <person name="Na H."/>
            <person name="Kennedy M."/>
            <person name="Barry K."/>
            <person name="Grigoriev I.V."/>
            <person name="Miller A.N."/>
            <person name="O'Donnell K."/>
            <person name="Stajich J.E."/>
            <person name="Bonito G."/>
        </authorList>
    </citation>
    <scope>NUCLEOTIDE SEQUENCE</scope>
    <source>
        <strain evidence="8">BC1065</strain>
    </source>
</reference>
<dbReference type="GO" id="GO:0008541">
    <property type="term" value="C:proteasome regulatory particle, lid subcomplex"/>
    <property type="evidence" value="ECO:0007669"/>
    <property type="project" value="TreeGrafter"/>
</dbReference>
<evidence type="ECO:0000259" key="7">
    <source>
        <dbReference type="PROSITE" id="PS51917"/>
    </source>
</evidence>
<dbReference type="AlphaFoldDB" id="A0A9P6QD58"/>
<proteinExistence type="predicted"/>
<dbReference type="InterPro" id="IPR006773">
    <property type="entry name" value="Rpn13/ADRM1"/>
</dbReference>
<keyword evidence="3" id="KW-0963">Cytoplasm</keyword>
<dbReference type="Gene3D" id="1.10.2020.20">
    <property type="match status" value="1"/>
</dbReference>
<dbReference type="GO" id="GO:0005737">
    <property type="term" value="C:cytoplasm"/>
    <property type="evidence" value="ECO:0007669"/>
    <property type="project" value="UniProtKB-SubCell"/>
</dbReference>
<dbReference type="InterPro" id="IPR038633">
    <property type="entry name" value="Rpn13/ADRM1_Pru_sf"/>
</dbReference>
<feature type="domain" description="DEUBAD" evidence="6">
    <location>
        <begin position="205"/>
        <end position="313"/>
    </location>
</feature>
<dbReference type="OrthoDB" id="340431at2759"/>
<sequence>MTSTAPRNLLQFKAGQCFREGDTKTVRPDPTKGLVYMAYEDDGLLHFYWKNRTTNAVDDDLILFPGDAEVVPVPQCTTGRVIMLQFRSSSQKLFFWLQEANSDRDQIIIAEANSLINHGLEDTGVDGDVTMEEADDHDNPATSTNVAVSTPFAPAASAQASVNPTHTPGTTAAPTLAIGSQPGASSLQAQQMEQLRNLLSGIQVPQSALRQRSNLRLDHILTPGAVEPLLQNEQHLANLYPHLPDDSPRSPAELQAVIRSPQFRQALVSLSSALDSGQLGPLLRQFGLSASAGDGVDGLLRAIEEQVQREKQG</sequence>
<dbReference type="PROSITE" id="PS51917">
    <property type="entry name" value="PRU"/>
    <property type="match status" value="1"/>
</dbReference>
<evidence type="ECO:0000256" key="2">
    <source>
        <dbReference type="ARBA" id="ARBA00004496"/>
    </source>
</evidence>
<keyword evidence="4" id="KW-0647">Proteasome</keyword>
<dbReference type="InterPro" id="IPR032368">
    <property type="entry name" value="RPN13_DEUBAD"/>
</dbReference>
<dbReference type="InterPro" id="IPR044867">
    <property type="entry name" value="DEUBAD_dom"/>
</dbReference>
<accession>A0A9P6QD58</accession>
<dbReference type="FunFam" id="2.30.29.70:FF:000001">
    <property type="entry name" value="Proteasomal ubiquitin receptor ADRM1"/>
    <property type="match status" value="1"/>
</dbReference>
<name>A0A9P6QD58_9FUNG</name>
<dbReference type="PANTHER" id="PTHR12225:SF0">
    <property type="entry name" value="PROTEASOMAL UBIQUITIN RECEPTOR ADRM1"/>
    <property type="match status" value="1"/>
</dbReference>
<dbReference type="EMBL" id="JAAAJB010000149">
    <property type="protein sequence ID" value="KAG0264052.1"/>
    <property type="molecule type" value="Genomic_DNA"/>
</dbReference>
<dbReference type="Gene3D" id="2.30.29.70">
    <property type="entry name" value="Proteasomal ubiquitin receptor Rpn13/ADRM1"/>
    <property type="match status" value="1"/>
</dbReference>
<evidence type="ECO:0000256" key="4">
    <source>
        <dbReference type="ARBA" id="ARBA00022942"/>
    </source>
</evidence>
<evidence type="ECO:0000256" key="3">
    <source>
        <dbReference type="ARBA" id="ARBA00022490"/>
    </source>
</evidence>
<evidence type="ECO:0000313" key="9">
    <source>
        <dbReference type="Proteomes" id="UP000807716"/>
    </source>
</evidence>
<evidence type="ECO:0000256" key="5">
    <source>
        <dbReference type="ARBA" id="ARBA00023242"/>
    </source>
</evidence>
<dbReference type="Pfam" id="PF04683">
    <property type="entry name" value="Rpn13_ADRM1_Pru"/>
    <property type="match status" value="1"/>
</dbReference>
<dbReference type="InterPro" id="IPR044868">
    <property type="entry name" value="Rpn13/ADRM1_Pru"/>
</dbReference>
<dbReference type="Proteomes" id="UP000807716">
    <property type="component" value="Unassembled WGS sequence"/>
</dbReference>
<protein>
    <recommendedName>
        <fullName evidence="10">Proteasomal ubiquitin receptor ADRM1</fullName>
    </recommendedName>
</protein>
<evidence type="ECO:0000313" key="8">
    <source>
        <dbReference type="EMBL" id="KAG0264052.1"/>
    </source>
</evidence>
<keyword evidence="5" id="KW-0539">Nucleus</keyword>
<feature type="domain" description="Pru" evidence="7">
    <location>
        <begin position="4"/>
        <end position="119"/>
    </location>
</feature>
<dbReference type="GO" id="GO:0061133">
    <property type="term" value="F:endopeptidase activator activity"/>
    <property type="evidence" value="ECO:0007669"/>
    <property type="project" value="TreeGrafter"/>
</dbReference>
<dbReference type="InterPro" id="IPR038108">
    <property type="entry name" value="RPN13_DEUBAD_sf"/>
</dbReference>
<comment type="subcellular location">
    <subcellularLocation>
        <location evidence="2">Cytoplasm</location>
    </subcellularLocation>
    <subcellularLocation>
        <location evidence="1">Nucleus</location>
    </subcellularLocation>
</comment>
<dbReference type="CDD" id="cd13314">
    <property type="entry name" value="PH_Rpn13"/>
    <property type="match status" value="1"/>
</dbReference>
<comment type="caution">
    <text evidence="8">The sequence shown here is derived from an EMBL/GenBank/DDBJ whole genome shotgun (WGS) entry which is preliminary data.</text>
</comment>
<evidence type="ECO:0008006" key="10">
    <source>
        <dbReference type="Google" id="ProtNLM"/>
    </source>
</evidence>
<dbReference type="Pfam" id="PF16550">
    <property type="entry name" value="RPN13_C"/>
    <property type="match status" value="1"/>
</dbReference>
<organism evidence="8 9">
    <name type="scientific">Actinomortierella ambigua</name>
    <dbReference type="NCBI Taxonomy" id="1343610"/>
    <lineage>
        <taxon>Eukaryota</taxon>
        <taxon>Fungi</taxon>
        <taxon>Fungi incertae sedis</taxon>
        <taxon>Mucoromycota</taxon>
        <taxon>Mortierellomycotina</taxon>
        <taxon>Mortierellomycetes</taxon>
        <taxon>Mortierellales</taxon>
        <taxon>Mortierellaceae</taxon>
        <taxon>Actinomortierella</taxon>
    </lineage>
</organism>
<dbReference type="PANTHER" id="PTHR12225">
    <property type="entry name" value="ADHESION REGULATING MOLECULE 1 110 KDA CELL MEMBRANE GLYCOPROTEIN"/>
    <property type="match status" value="1"/>
</dbReference>
<dbReference type="PROSITE" id="PS51916">
    <property type="entry name" value="DEUBAD"/>
    <property type="match status" value="1"/>
</dbReference>